<organism evidence="2 5">
    <name type="scientific">Mycobacterium tuberculosis</name>
    <dbReference type="NCBI Taxonomy" id="1773"/>
    <lineage>
        <taxon>Bacteria</taxon>
        <taxon>Bacillati</taxon>
        <taxon>Actinomycetota</taxon>
        <taxon>Actinomycetes</taxon>
        <taxon>Mycobacteriales</taxon>
        <taxon>Mycobacteriaceae</taxon>
        <taxon>Mycobacterium</taxon>
        <taxon>Mycobacterium tuberculosis complex</taxon>
    </lineage>
</organism>
<evidence type="ECO:0000313" key="2">
    <source>
        <dbReference type="EMBL" id="CFS03774.1"/>
    </source>
</evidence>
<feature type="region of interest" description="Disordered" evidence="1">
    <location>
        <begin position="82"/>
        <end position="129"/>
    </location>
</feature>
<evidence type="ECO:0000256" key="1">
    <source>
        <dbReference type="SAM" id="MobiDB-lite"/>
    </source>
</evidence>
<evidence type="ECO:0000313" key="3">
    <source>
        <dbReference type="EMBL" id="CNW75293.1"/>
    </source>
</evidence>
<gene>
    <name evidence="2" type="ORF">ERS007657_03705</name>
    <name evidence="3" type="ORF">ERS007661_04245</name>
</gene>
<dbReference type="Proteomes" id="UP000039217">
    <property type="component" value="Unassembled WGS sequence"/>
</dbReference>
<sequence>MRPMNACSIARISSLRASVIPATERIRSKSAFSVFGVLTSSRTAANLVWFPPILPGSTNGVDGPYGLRTHLPEEVFMAGPALAADADPDRSVEQNRPPHLMPGADLSIGHRGPAGSDIGGVEVDEYPGR</sequence>
<reference evidence="4 5" key="1">
    <citation type="submission" date="2015-03" db="EMBL/GenBank/DDBJ databases">
        <authorList>
            <consortium name="Pathogen Informatics"/>
        </authorList>
    </citation>
    <scope>NUCLEOTIDE SEQUENCE [LARGE SCALE GENOMIC DNA]</scope>
    <source>
        <strain evidence="2 5">C09601061</strain>
        <strain evidence="3 4">D00501624</strain>
    </source>
</reference>
<dbReference type="EMBL" id="CQQC01002360">
    <property type="protein sequence ID" value="CNW75293.1"/>
    <property type="molecule type" value="Genomic_DNA"/>
</dbReference>
<dbReference type="AlphaFoldDB" id="A0A654U6F0"/>
<accession>A0A654U6F0</accession>
<evidence type="ECO:0000313" key="5">
    <source>
        <dbReference type="Proteomes" id="UP000046680"/>
    </source>
</evidence>
<name>A0A654U6F0_MYCTX</name>
<proteinExistence type="predicted"/>
<dbReference type="EMBL" id="CGCX01001938">
    <property type="protein sequence ID" value="CFS03774.1"/>
    <property type="molecule type" value="Genomic_DNA"/>
</dbReference>
<protein>
    <submittedName>
        <fullName evidence="2">Uncharacterized protein</fullName>
    </submittedName>
</protein>
<dbReference type="Proteomes" id="UP000046680">
    <property type="component" value="Unassembled WGS sequence"/>
</dbReference>
<evidence type="ECO:0000313" key="4">
    <source>
        <dbReference type="Proteomes" id="UP000039217"/>
    </source>
</evidence>